<dbReference type="InterPro" id="IPR050600">
    <property type="entry name" value="SETD3_SETD6_MTase"/>
</dbReference>
<comment type="caution">
    <text evidence="3">The sequence shown here is derived from an EMBL/GenBank/DDBJ whole genome shotgun (WGS) entry which is preliminary data.</text>
</comment>
<feature type="compositionally biased region" description="Acidic residues" evidence="1">
    <location>
        <begin position="219"/>
        <end position="229"/>
    </location>
</feature>
<dbReference type="GO" id="GO:0005634">
    <property type="term" value="C:nucleus"/>
    <property type="evidence" value="ECO:0007669"/>
    <property type="project" value="TreeGrafter"/>
</dbReference>
<dbReference type="PROSITE" id="PS50280">
    <property type="entry name" value="SET"/>
    <property type="match status" value="1"/>
</dbReference>
<organism evidence="3 4">
    <name type="scientific">Pichia inconspicua</name>
    <dbReference type="NCBI Taxonomy" id="52247"/>
    <lineage>
        <taxon>Eukaryota</taxon>
        <taxon>Fungi</taxon>
        <taxon>Dikarya</taxon>
        <taxon>Ascomycota</taxon>
        <taxon>Saccharomycotina</taxon>
        <taxon>Pichiomycetes</taxon>
        <taxon>Pichiales</taxon>
        <taxon>Pichiaceae</taxon>
        <taxon>Pichia</taxon>
    </lineage>
</organism>
<gene>
    <name evidence="3" type="ORF">CANINC_004000</name>
</gene>
<evidence type="ECO:0000313" key="3">
    <source>
        <dbReference type="EMBL" id="TID17634.1"/>
    </source>
</evidence>
<feature type="region of interest" description="Disordered" evidence="1">
    <location>
        <begin position="198"/>
        <end position="265"/>
    </location>
</feature>
<dbReference type="InterPro" id="IPR046341">
    <property type="entry name" value="SET_dom_sf"/>
</dbReference>
<name>A0A4T0WXD3_9ASCO</name>
<proteinExistence type="predicted"/>
<dbReference type="AlphaFoldDB" id="A0A4T0WXD3"/>
<reference evidence="3 4" key="1">
    <citation type="journal article" date="2019" name="Front. Genet.">
        <title>Whole-Genome Sequencing of the Opportunistic Yeast Pathogen Candida inconspicua Uncovers Its Hybrid Origin.</title>
        <authorList>
            <person name="Mixao V."/>
            <person name="Hansen A.P."/>
            <person name="Saus E."/>
            <person name="Boekhout T."/>
            <person name="Lass-Florl C."/>
            <person name="Gabaldon T."/>
        </authorList>
    </citation>
    <scope>NUCLEOTIDE SEQUENCE [LARGE SCALE GENOMIC DNA]</scope>
    <source>
        <strain evidence="3 4">CBS 180</strain>
    </source>
</reference>
<dbReference type="PIRSF" id="PIRSF011771">
    <property type="entry name" value="RMS1_SET"/>
    <property type="match status" value="1"/>
</dbReference>
<sequence length="560" mass="64547">MSDYNNNTTTFEQWILEKFAFVSPKFEIADLREKGEGRGLIATEDISKDEILFELSRDSILNIDTASITKLRPENREILCSLNQWQALIICVAYEWFLGSKSQFSPYFQVLPLQRDEFNSLIFWSDEELKMLKPSAVLNRIGRDAAEEMYAILVADIIPEKLQCPELSEFLTEERFHIVASLIMSYSFDVDHPEEVEAAENTDDEEHKDEFPLPRDPDNEIGENLESESSETGKDANGNDRDDESVENIEEEMDESEDKLAEDPVSEDACYKSMVPLADILNSNTTLFNATLKYEKTKLVMIAEKDIKKGEQIYNIYGELPNSEILRKVTLDDVKSFFESKFLKQLPFLKESQAIKLVETIFETIEESEFLDETLVEEADTDIVSERYEIFANGEILPEFLLLILITTSICQAAESDIKWFKKLVRSVERKPSSDFIGLIERAIMKSYQLLEDKGIITHSTLENLKDIIKLRINQYPSHVTDNSYQLPESYKPQTRKELADVVLFNEVKCLKEVIDGKFPPTKDDGSPKFKIIEDEKFLKNLLKRKIEEENAKAAKKQKK</sequence>
<feature type="domain" description="SET" evidence="2">
    <location>
        <begin position="24"/>
        <end position="318"/>
    </location>
</feature>
<dbReference type="Proteomes" id="UP000307173">
    <property type="component" value="Unassembled WGS sequence"/>
</dbReference>
<dbReference type="OrthoDB" id="341421at2759"/>
<evidence type="ECO:0000313" key="4">
    <source>
        <dbReference type="Proteomes" id="UP000307173"/>
    </source>
</evidence>
<dbReference type="PANTHER" id="PTHR13271:SF34">
    <property type="entry name" value="N-LYSINE METHYLTRANSFERASE SETD6"/>
    <property type="match status" value="1"/>
</dbReference>
<feature type="compositionally biased region" description="Acidic residues" evidence="1">
    <location>
        <begin position="198"/>
        <end position="207"/>
    </location>
</feature>
<dbReference type="PANTHER" id="PTHR13271">
    <property type="entry name" value="UNCHARACTERIZED PUTATIVE METHYLTRANSFERASE"/>
    <property type="match status" value="1"/>
</dbReference>
<dbReference type="GO" id="GO:0016279">
    <property type="term" value="F:protein-lysine N-methyltransferase activity"/>
    <property type="evidence" value="ECO:0007669"/>
    <property type="project" value="InterPro"/>
</dbReference>
<evidence type="ECO:0000259" key="2">
    <source>
        <dbReference type="PROSITE" id="PS50280"/>
    </source>
</evidence>
<feature type="compositionally biased region" description="Basic and acidic residues" evidence="1">
    <location>
        <begin position="208"/>
        <end position="218"/>
    </location>
</feature>
<accession>A0A4T0WXD3</accession>
<dbReference type="Pfam" id="PF00856">
    <property type="entry name" value="SET"/>
    <property type="match status" value="1"/>
</dbReference>
<protein>
    <recommendedName>
        <fullName evidence="2">SET domain-containing protein</fullName>
    </recommendedName>
</protein>
<feature type="compositionally biased region" description="Acidic residues" evidence="1">
    <location>
        <begin position="241"/>
        <end position="257"/>
    </location>
</feature>
<evidence type="ECO:0000256" key="1">
    <source>
        <dbReference type="SAM" id="MobiDB-lite"/>
    </source>
</evidence>
<feature type="compositionally biased region" description="Basic and acidic residues" evidence="1">
    <location>
        <begin position="231"/>
        <end position="240"/>
    </location>
</feature>
<dbReference type="InterPro" id="IPR011383">
    <property type="entry name" value="N-lys_methylase_SETD6"/>
</dbReference>
<dbReference type="InterPro" id="IPR001214">
    <property type="entry name" value="SET_dom"/>
</dbReference>
<dbReference type="SUPFAM" id="SSF82199">
    <property type="entry name" value="SET domain"/>
    <property type="match status" value="1"/>
</dbReference>
<dbReference type="STRING" id="52247.A0A4T0WXD3"/>
<dbReference type="EMBL" id="SELW01000624">
    <property type="protein sequence ID" value="TID17634.1"/>
    <property type="molecule type" value="Genomic_DNA"/>
</dbReference>
<keyword evidence="4" id="KW-1185">Reference proteome</keyword>
<dbReference type="Gene3D" id="3.90.1410.10">
    <property type="entry name" value="set domain protein methyltransferase, domain 1"/>
    <property type="match status" value="2"/>
</dbReference>